<dbReference type="SMART" id="SM00388">
    <property type="entry name" value="HisKA"/>
    <property type="match status" value="1"/>
</dbReference>
<comment type="catalytic activity">
    <reaction evidence="1">
        <text>ATP + protein L-histidine = ADP + protein N-phospho-L-histidine.</text>
        <dbReference type="EC" id="2.7.13.3"/>
    </reaction>
</comment>
<feature type="domain" description="Histidine kinase" evidence="13">
    <location>
        <begin position="452"/>
        <end position="689"/>
    </location>
</feature>
<evidence type="ECO:0000256" key="7">
    <source>
        <dbReference type="ARBA" id="ARBA00022692"/>
    </source>
</evidence>
<dbReference type="SMART" id="SM00387">
    <property type="entry name" value="HATPase_c"/>
    <property type="match status" value="1"/>
</dbReference>
<dbReference type="Pfam" id="PF17202">
    <property type="entry name" value="sCache_3_3"/>
    <property type="match status" value="1"/>
</dbReference>
<name>A5G6W5_GEOUR</name>
<sequence>MPPLRFSIRTKLTIGALVPLFVAILVCSLAGVYIINSGIVRQAQDKVRIDLNSAREIYLNEIAHIRDVVRFTANTPSASLAISRSDRRAIAPFLSAQRENEQLDILTAVGLNGRVLFRARNPAVFGDSRIADQLVARALRGEVLAGTEVMPPGELTKEGEELARQATIKVVPTPRARPAGKEAEHAGMLLVASAPVRDAAGRIVGVLYGGTLLNGNNVLVDKIKRIVYEGVQFNGEDVGTATIFLDDLRITTNVQTMNGRRAIGTRLSEEVYNRVVVNREKWVDRAFVVKDWYFSAYEPILDLNGAVVGSLYVGMLEKPYSGIKKKVNLIFGGVLLLGSLIGLAVSGFIGRRLAHPIRELQMLARRFSTGERGVEIAVTTGDEIGDLAGEFNNMTRNLIQREEEIRELNRELERKVRERTAELEEKNLLLIKAREELVRAEKLAAIGELAAGVAHEINNPMAIIRGNSEILQMDIHPEDPSREEVDIIAQQVWRVEKIVANLLRFARRERKHPGKADVNRMLDEILTQAGHQVPLEGITFRKCFAPDLADIEGDPDQLRQVFTNLILNAIHAMPEGGTLCVATKLVRGSGFEVGGLRENVEPGSSVERRTSNIEPDRDFVEISVEDTGIGIPPENLEQIFNPFFTTRPSGTGLGLSVSYGIVKSHGGKIEVTSEQGKGSAFRVTLPLMQGR</sequence>
<dbReference type="InterPro" id="IPR029151">
    <property type="entry name" value="Sensor-like_sf"/>
</dbReference>
<feature type="domain" description="HAMP" evidence="14">
    <location>
        <begin position="351"/>
        <end position="403"/>
    </location>
</feature>
<dbReference type="KEGG" id="gur:Gura_3376"/>
<dbReference type="InterPro" id="IPR003660">
    <property type="entry name" value="HAMP_dom"/>
</dbReference>
<evidence type="ECO:0000256" key="3">
    <source>
        <dbReference type="ARBA" id="ARBA00012438"/>
    </source>
</evidence>
<dbReference type="Proteomes" id="UP000006695">
    <property type="component" value="Chromosome"/>
</dbReference>
<evidence type="ECO:0000256" key="6">
    <source>
        <dbReference type="ARBA" id="ARBA00022679"/>
    </source>
</evidence>
<accession>A5G6W5</accession>
<dbReference type="PROSITE" id="PS50885">
    <property type="entry name" value="HAMP"/>
    <property type="match status" value="1"/>
</dbReference>
<dbReference type="SUPFAM" id="SSF103190">
    <property type="entry name" value="Sensory domain-like"/>
    <property type="match status" value="1"/>
</dbReference>
<dbReference type="CDD" id="cd06225">
    <property type="entry name" value="HAMP"/>
    <property type="match status" value="1"/>
</dbReference>
<dbReference type="RefSeq" id="WP_011940194.1">
    <property type="nucleotide sequence ID" value="NC_009483.1"/>
</dbReference>
<evidence type="ECO:0000256" key="5">
    <source>
        <dbReference type="ARBA" id="ARBA00022553"/>
    </source>
</evidence>
<dbReference type="PROSITE" id="PS50109">
    <property type="entry name" value="HIS_KIN"/>
    <property type="match status" value="1"/>
</dbReference>
<dbReference type="InterPro" id="IPR005467">
    <property type="entry name" value="His_kinase_dom"/>
</dbReference>
<comment type="subcellular location">
    <subcellularLocation>
        <location evidence="2">Cell membrane</location>
        <topology evidence="2">Multi-pass membrane protein</topology>
    </subcellularLocation>
</comment>
<dbReference type="InterPro" id="IPR004358">
    <property type="entry name" value="Sig_transdc_His_kin-like_C"/>
</dbReference>
<dbReference type="Gene3D" id="1.10.287.130">
    <property type="match status" value="1"/>
</dbReference>
<feature type="coiled-coil region" evidence="11">
    <location>
        <begin position="391"/>
        <end position="443"/>
    </location>
</feature>
<dbReference type="InterPro" id="IPR036097">
    <property type="entry name" value="HisK_dim/P_sf"/>
</dbReference>
<dbReference type="Gene3D" id="3.30.565.10">
    <property type="entry name" value="Histidine kinase-like ATPase, C-terminal domain"/>
    <property type="match status" value="1"/>
</dbReference>
<dbReference type="Pfam" id="PF00512">
    <property type="entry name" value="HisKA"/>
    <property type="match status" value="1"/>
</dbReference>
<keyword evidence="16" id="KW-1185">Reference proteome</keyword>
<gene>
    <name evidence="15" type="ordered locus">Gura_3376</name>
</gene>
<dbReference type="SUPFAM" id="SSF47384">
    <property type="entry name" value="Homodimeric domain of signal transducing histidine kinase"/>
    <property type="match status" value="1"/>
</dbReference>
<evidence type="ECO:0000256" key="9">
    <source>
        <dbReference type="ARBA" id="ARBA00022989"/>
    </source>
</evidence>
<keyword evidence="11" id="KW-0175">Coiled coil</keyword>
<evidence type="ECO:0000256" key="8">
    <source>
        <dbReference type="ARBA" id="ARBA00022777"/>
    </source>
</evidence>
<dbReference type="InterPro" id="IPR003594">
    <property type="entry name" value="HATPase_dom"/>
</dbReference>
<keyword evidence="9 12" id="KW-1133">Transmembrane helix</keyword>
<feature type="transmembrane region" description="Helical" evidence="12">
    <location>
        <begin position="12"/>
        <end position="35"/>
    </location>
</feature>
<evidence type="ECO:0000256" key="11">
    <source>
        <dbReference type="SAM" id="Coils"/>
    </source>
</evidence>
<evidence type="ECO:0000313" key="15">
    <source>
        <dbReference type="EMBL" id="ABQ27533.1"/>
    </source>
</evidence>
<reference evidence="15 16" key="1">
    <citation type="submission" date="2007-05" db="EMBL/GenBank/DDBJ databases">
        <title>Complete sequence of Geobacter uraniireducens Rf4.</title>
        <authorList>
            <consortium name="US DOE Joint Genome Institute"/>
            <person name="Copeland A."/>
            <person name="Lucas S."/>
            <person name="Lapidus A."/>
            <person name="Barry K."/>
            <person name="Detter J.C."/>
            <person name="Glavina del Rio T."/>
            <person name="Hammon N."/>
            <person name="Israni S."/>
            <person name="Dalin E."/>
            <person name="Tice H."/>
            <person name="Pitluck S."/>
            <person name="Chertkov O."/>
            <person name="Brettin T."/>
            <person name="Bruce D."/>
            <person name="Han C."/>
            <person name="Schmutz J."/>
            <person name="Larimer F."/>
            <person name="Land M."/>
            <person name="Hauser L."/>
            <person name="Kyrpides N."/>
            <person name="Mikhailova N."/>
            <person name="Shelobolina E."/>
            <person name="Aklujkar M."/>
            <person name="Lovley D."/>
            <person name="Richardson P."/>
        </authorList>
    </citation>
    <scope>NUCLEOTIDE SEQUENCE [LARGE SCALE GENOMIC DNA]</scope>
    <source>
        <strain evidence="15 16">Rf4</strain>
    </source>
</reference>
<evidence type="ECO:0000259" key="14">
    <source>
        <dbReference type="PROSITE" id="PS50885"/>
    </source>
</evidence>
<keyword evidence="5" id="KW-0597">Phosphoprotein</keyword>
<evidence type="ECO:0000256" key="4">
    <source>
        <dbReference type="ARBA" id="ARBA00022475"/>
    </source>
</evidence>
<evidence type="ECO:0000259" key="13">
    <source>
        <dbReference type="PROSITE" id="PS50109"/>
    </source>
</evidence>
<dbReference type="GO" id="GO:0005886">
    <property type="term" value="C:plasma membrane"/>
    <property type="evidence" value="ECO:0007669"/>
    <property type="project" value="UniProtKB-SubCell"/>
</dbReference>
<dbReference type="SMART" id="SM00304">
    <property type="entry name" value="HAMP"/>
    <property type="match status" value="1"/>
</dbReference>
<dbReference type="AlphaFoldDB" id="A5G6W5"/>
<evidence type="ECO:0000256" key="12">
    <source>
        <dbReference type="SAM" id="Phobius"/>
    </source>
</evidence>
<dbReference type="InterPro" id="IPR036890">
    <property type="entry name" value="HATPase_C_sf"/>
</dbReference>
<dbReference type="PANTHER" id="PTHR43065">
    <property type="entry name" value="SENSOR HISTIDINE KINASE"/>
    <property type="match status" value="1"/>
</dbReference>
<keyword evidence="8 15" id="KW-0418">Kinase</keyword>
<dbReference type="OrthoDB" id="9781147at2"/>
<dbReference type="EC" id="2.7.13.3" evidence="3"/>
<keyword evidence="6" id="KW-0808">Transferase</keyword>
<evidence type="ECO:0000313" key="16">
    <source>
        <dbReference type="Proteomes" id="UP000006695"/>
    </source>
</evidence>
<dbReference type="EMBL" id="CP000698">
    <property type="protein sequence ID" value="ABQ27533.1"/>
    <property type="molecule type" value="Genomic_DNA"/>
</dbReference>
<keyword evidence="4" id="KW-1003">Cell membrane</keyword>
<dbReference type="Gene3D" id="6.10.340.10">
    <property type="match status" value="1"/>
</dbReference>
<dbReference type="CDD" id="cd00082">
    <property type="entry name" value="HisKA"/>
    <property type="match status" value="1"/>
</dbReference>
<evidence type="ECO:0000256" key="2">
    <source>
        <dbReference type="ARBA" id="ARBA00004651"/>
    </source>
</evidence>
<dbReference type="Pfam" id="PF00672">
    <property type="entry name" value="HAMP"/>
    <property type="match status" value="1"/>
</dbReference>
<dbReference type="Pfam" id="PF02518">
    <property type="entry name" value="HATPase_c"/>
    <property type="match status" value="1"/>
</dbReference>
<dbReference type="PRINTS" id="PR00344">
    <property type="entry name" value="BCTRLSENSOR"/>
</dbReference>
<evidence type="ECO:0000256" key="10">
    <source>
        <dbReference type="ARBA" id="ARBA00023136"/>
    </source>
</evidence>
<dbReference type="SUPFAM" id="SSF55874">
    <property type="entry name" value="ATPase domain of HSP90 chaperone/DNA topoisomerase II/histidine kinase"/>
    <property type="match status" value="1"/>
</dbReference>
<dbReference type="STRING" id="351605.Gura_3376"/>
<feature type="transmembrane region" description="Helical" evidence="12">
    <location>
        <begin position="329"/>
        <end position="349"/>
    </location>
</feature>
<keyword evidence="7 12" id="KW-0812">Transmembrane</keyword>
<evidence type="ECO:0000256" key="1">
    <source>
        <dbReference type="ARBA" id="ARBA00000085"/>
    </source>
</evidence>
<dbReference type="HOGENOM" id="CLU_000445_89_21_7"/>
<protein>
    <recommendedName>
        <fullName evidence="3">histidine kinase</fullName>
        <ecNumber evidence="3">2.7.13.3</ecNumber>
    </recommendedName>
</protein>
<dbReference type="InterPro" id="IPR033463">
    <property type="entry name" value="sCache_3"/>
</dbReference>
<keyword evidence="10 12" id="KW-0472">Membrane</keyword>
<dbReference type="SUPFAM" id="SSF158472">
    <property type="entry name" value="HAMP domain-like"/>
    <property type="match status" value="1"/>
</dbReference>
<dbReference type="InterPro" id="IPR003661">
    <property type="entry name" value="HisK_dim/P_dom"/>
</dbReference>
<proteinExistence type="predicted"/>
<organism evidence="15 16">
    <name type="scientific">Geotalea uraniireducens (strain Rf4)</name>
    <name type="common">Geobacter uraniireducens</name>
    <dbReference type="NCBI Taxonomy" id="351605"/>
    <lineage>
        <taxon>Bacteria</taxon>
        <taxon>Pseudomonadati</taxon>
        <taxon>Thermodesulfobacteriota</taxon>
        <taxon>Desulfuromonadia</taxon>
        <taxon>Geobacterales</taxon>
        <taxon>Geobacteraceae</taxon>
        <taxon>Geotalea</taxon>
    </lineage>
</organism>
<dbReference type="PANTHER" id="PTHR43065:SF42">
    <property type="entry name" value="TWO-COMPONENT SENSOR PPRA"/>
    <property type="match status" value="1"/>
</dbReference>
<dbReference type="GO" id="GO:0000155">
    <property type="term" value="F:phosphorelay sensor kinase activity"/>
    <property type="evidence" value="ECO:0007669"/>
    <property type="project" value="InterPro"/>
</dbReference>
<dbReference type="Gene3D" id="3.30.450.20">
    <property type="entry name" value="PAS domain"/>
    <property type="match status" value="1"/>
</dbReference>